<proteinExistence type="predicted"/>
<evidence type="ECO:0000256" key="1">
    <source>
        <dbReference type="SAM" id="Phobius"/>
    </source>
</evidence>
<evidence type="ECO:0000313" key="2">
    <source>
        <dbReference type="EMBL" id="SHJ31935.1"/>
    </source>
</evidence>
<feature type="transmembrane region" description="Helical" evidence="1">
    <location>
        <begin position="12"/>
        <end position="32"/>
    </location>
</feature>
<sequence length="148" mass="15505">MAPARFVIRRSPVGPALLTAAAALASFLGLWAAGLETLFPAVLVAVVVLGLAIWRWRGTYFVLEILDGRASVSGAGASPNRGEAVVAGSGEHFEIEDGRLLHVSADGTRTPLPVHRRAADRGQWNTMASALERARPDEAPVTPDGSGV</sequence>
<dbReference type="Proteomes" id="UP000184452">
    <property type="component" value="Unassembled WGS sequence"/>
</dbReference>
<gene>
    <name evidence="2" type="ORF">SAMN05421803_10578</name>
</gene>
<dbReference type="OrthoDB" id="3432463at2"/>
<accession>A0A1M6IBZ9</accession>
<name>A0A1M6IBZ9_9ACTN</name>
<keyword evidence="1" id="KW-0812">Transmembrane</keyword>
<dbReference type="AlphaFoldDB" id="A0A1M6IBZ9"/>
<evidence type="ECO:0000313" key="3">
    <source>
        <dbReference type="Proteomes" id="UP000184452"/>
    </source>
</evidence>
<dbReference type="RefSeq" id="WP_073378471.1">
    <property type="nucleotide sequence ID" value="NZ_FQZK01000005.1"/>
</dbReference>
<reference evidence="2 3" key="1">
    <citation type="submission" date="2016-11" db="EMBL/GenBank/DDBJ databases">
        <authorList>
            <person name="Jaros S."/>
            <person name="Januszkiewicz K."/>
            <person name="Wedrychowicz H."/>
        </authorList>
    </citation>
    <scope>NUCLEOTIDE SEQUENCE [LARGE SCALE GENOMIC DNA]</scope>
    <source>
        <strain evidence="2 3">CGMCC 4.5723</strain>
    </source>
</reference>
<keyword evidence="3" id="KW-1185">Reference proteome</keyword>
<feature type="transmembrane region" description="Helical" evidence="1">
    <location>
        <begin position="38"/>
        <end position="56"/>
    </location>
</feature>
<dbReference type="EMBL" id="FQZK01000005">
    <property type="protein sequence ID" value="SHJ31935.1"/>
    <property type="molecule type" value="Genomic_DNA"/>
</dbReference>
<keyword evidence="1" id="KW-1133">Transmembrane helix</keyword>
<organism evidence="2 3">
    <name type="scientific">Nocardiopsis flavescens</name>
    <dbReference type="NCBI Taxonomy" id="758803"/>
    <lineage>
        <taxon>Bacteria</taxon>
        <taxon>Bacillati</taxon>
        <taxon>Actinomycetota</taxon>
        <taxon>Actinomycetes</taxon>
        <taxon>Streptosporangiales</taxon>
        <taxon>Nocardiopsidaceae</taxon>
        <taxon>Nocardiopsis</taxon>
    </lineage>
</organism>
<keyword evidence="1" id="KW-0472">Membrane</keyword>
<protein>
    <submittedName>
        <fullName evidence="2">Uncharacterized protein</fullName>
    </submittedName>
</protein>